<evidence type="ECO:0000313" key="5">
    <source>
        <dbReference type="Proteomes" id="UP001165498"/>
    </source>
</evidence>
<dbReference type="Gene3D" id="3.40.1190.20">
    <property type="match status" value="1"/>
</dbReference>
<protein>
    <submittedName>
        <fullName evidence="4">Carbohydrate kinase family protein</fullName>
    </submittedName>
</protein>
<keyword evidence="5" id="KW-1185">Reference proteome</keyword>
<proteinExistence type="predicted"/>
<dbReference type="CDD" id="cd01166">
    <property type="entry name" value="KdgK"/>
    <property type="match status" value="1"/>
</dbReference>
<organism evidence="4 5">
    <name type="scientific">Tahibacter harae</name>
    <dbReference type="NCBI Taxonomy" id="2963937"/>
    <lineage>
        <taxon>Bacteria</taxon>
        <taxon>Pseudomonadati</taxon>
        <taxon>Pseudomonadota</taxon>
        <taxon>Gammaproteobacteria</taxon>
        <taxon>Lysobacterales</taxon>
        <taxon>Rhodanobacteraceae</taxon>
        <taxon>Tahibacter</taxon>
    </lineage>
</organism>
<dbReference type="Pfam" id="PF00294">
    <property type="entry name" value="PfkB"/>
    <property type="match status" value="1"/>
</dbReference>
<dbReference type="EMBL" id="JANFQO010000028">
    <property type="protein sequence ID" value="MCQ4167315.1"/>
    <property type="molecule type" value="Genomic_DNA"/>
</dbReference>
<dbReference type="SUPFAM" id="SSF53613">
    <property type="entry name" value="Ribokinase-like"/>
    <property type="match status" value="1"/>
</dbReference>
<gene>
    <name evidence="4" type="ORF">NM961_21585</name>
</gene>
<keyword evidence="2 4" id="KW-0418">Kinase</keyword>
<dbReference type="InterPro" id="IPR029056">
    <property type="entry name" value="Ribokinase-like"/>
</dbReference>
<reference evidence="4" key="1">
    <citation type="submission" date="2022-07" db="EMBL/GenBank/DDBJ databases">
        <title>Tahibacter sp., a new gammaproteobacterium isolated from the silt sample collected at pig farm.</title>
        <authorList>
            <person name="Chen H."/>
        </authorList>
    </citation>
    <scope>NUCLEOTIDE SEQUENCE</scope>
    <source>
        <strain evidence="4">P2K</strain>
    </source>
</reference>
<evidence type="ECO:0000313" key="4">
    <source>
        <dbReference type="EMBL" id="MCQ4167315.1"/>
    </source>
</evidence>
<accession>A0ABT1QYI0</accession>
<sequence length="306" mass="32026">MSTVLVVGEINVDLICSGYSQFPQPGREVLADDVLLTLGSSSAICAMGLARLGNAVRFVGLVGDDAWGEFCLRTMADAGIDVSRVRRSAALKTGLTVSITSQQDRALLTYPGAAAALGEDAVDEAAFAGCDHLHVASYFLQPALRPGLPRLFARARAAGLSVSLDPGFDPQERWDADLRALLRGADLFFPNEMELAAITGEATVAAGLRALDDGRLRTVATLGAQGSATLHHGELLQLPAYAVDAIDSTGCGDSFDAGFLHAWLRRLPLRDCLRWGAACGALCTRGRGGTASQASVAEAEALLAQD</sequence>
<dbReference type="GO" id="GO:0016301">
    <property type="term" value="F:kinase activity"/>
    <property type="evidence" value="ECO:0007669"/>
    <property type="project" value="UniProtKB-KW"/>
</dbReference>
<dbReference type="InterPro" id="IPR011611">
    <property type="entry name" value="PfkB_dom"/>
</dbReference>
<dbReference type="Proteomes" id="UP001165498">
    <property type="component" value="Unassembled WGS sequence"/>
</dbReference>
<dbReference type="PANTHER" id="PTHR10584">
    <property type="entry name" value="SUGAR KINASE"/>
    <property type="match status" value="1"/>
</dbReference>
<dbReference type="PANTHER" id="PTHR10584:SF166">
    <property type="entry name" value="RIBOKINASE"/>
    <property type="match status" value="1"/>
</dbReference>
<evidence type="ECO:0000256" key="2">
    <source>
        <dbReference type="ARBA" id="ARBA00022777"/>
    </source>
</evidence>
<name>A0ABT1QYI0_9GAMM</name>
<dbReference type="RefSeq" id="WP_255916503.1">
    <property type="nucleotide sequence ID" value="NZ_JANFQO010000028.1"/>
</dbReference>
<comment type="caution">
    <text evidence="4">The sequence shown here is derived from an EMBL/GenBank/DDBJ whole genome shotgun (WGS) entry which is preliminary data.</text>
</comment>
<feature type="domain" description="Carbohydrate kinase PfkB" evidence="3">
    <location>
        <begin position="1"/>
        <end position="292"/>
    </location>
</feature>
<evidence type="ECO:0000256" key="1">
    <source>
        <dbReference type="ARBA" id="ARBA00022679"/>
    </source>
</evidence>
<evidence type="ECO:0000259" key="3">
    <source>
        <dbReference type="Pfam" id="PF00294"/>
    </source>
</evidence>
<keyword evidence="1" id="KW-0808">Transferase</keyword>